<reference evidence="1 2" key="1">
    <citation type="submission" date="2017-06" db="EMBL/GenBank/DDBJ databases">
        <authorList>
            <person name="Varghese N."/>
            <person name="Submissions S."/>
        </authorList>
    </citation>
    <scope>NUCLEOTIDE SEQUENCE [LARGE SCALE GENOMIC DNA]</scope>
    <source>
        <strain evidence="1 2">DSM 26989</strain>
    </source>
</reference>
<gene>
    <name evidence="1" type="ORF">SAMN06265364_13613</name>
</gene>
<proteinExistence type="predicted"/>
<dbReference type="KEGG" id="pje:CRM71_11950"/>
<keyword evidence="2" id="KW-1185">Reference proteome</keyword>
<protein>
    <submittedName>
        <fullName evidence="1">Uncharacterized protein</fullName>
    </submittedName>
</protein>
<dbReference type="EMBL" id="FZNZ01000036">
    <property type="protein sequence ID" value="SNS07544.1"/>
    <property type="molecule type" value="Genomic_DNA"/>
</dbReference>
<evidence type="ECO:0000313" key="2">
    <source>
        <dbReference type="Proteomes" id="UP000198427"/>
    </source>
</evidence>
<evidence type="ECO:0000313" key="1">
    <source>
        <dbReference type="EMBL" id="SNS07544.1"/>
    </source>
</evidence>
<name>A0A2K9HEA4_9BACT</name>
<dbReference type="GeneID" id="94030077"/>
<sequence length="163" mass="17792">MNRKLIFLLLLGCLLTPLSVRAAEPVKFFCVELRDGTKAEFALSSQPQITFSNGSMTAKTPEKTITVELARVLKYFFSSTPTGISLPSKQPIGKPQVEYHIGHVLLYGLPTEAAVSIMTIDGRRVFKGQATADGKIDIDPSTYSKGIYLLCTPNGNIKIAIDK</sequence>
<organism evidence="1 2">
    <name type="scientific">Prevotella jejuni</name>
    <dbReference type="NCBI Taxonomy" id="1177574"/>
    <lineage>
        <taxon>Bacteria</taxon>
        <taxon>Pseudomonadati</taxon>
        <taxon>Bacteroidota</taxon>
        <taxon>Bacteroidia</taxon>
        <taxon>Bacteroidales</taxon>
        <taxon>Prevotellaceae</taxon>
        <taxon>Prevotella</taxon>
    </lineage>
</organism>
<accession>A0A2K9HEA4</accession>
<dbReference type="AlphaFoldDB" id="A0A2K9HEA4"/>
<dbReference type="Proteomes" id="UP000198427">
    <property type="component" value="Unassembled WGS sequence"/>
</dbReference>
<dbReference type="OrthoDB" id="1081222at2"/>
<dbReference type="RefSeq" id="WP_089367027.1">
    <property type="nucleotide sequence ID" value="NZ_CP023864.1"/>
</dbReference>
<comment type="caution">
    <text evidence="1">The sequence shown here is derived from an EMBL/GenBank/DDBJ whole genome shotgun (WGS) entry which is preliminary data.</text>
</comment>